<accession>A0A0F9LYA4</accession>
<evidence type="ECO:0000313" key="1">
    <source>
        <dbReference type="EMBL" id="KKM62032.1"/>
    </source>
</evidence>
<proteinExistence type="predicted"/>
<organism evidence="1">
    <name type="scientific">marine sediment metagenome</name>
    <dbReference type="NCBI Taxonomy" id="412755"/>
    <lineage>
        <taxon>unclassified sequences</taxon>
        <taxon>metagenomes</taxon>
        <taxon>ecological metagenomes</taxon>
    </lineage>
</organism>
<name>A0A0F9LYA4_9ZZZZ</name>
<dbReference type="EMBL" id="LAZR01011375">
    <property type="protein sequence ID" value="KKM62032.1"/>
    <property type="molecule type" value="Genomic_DNA"/>
</dbReference>
<sequence>MFETLANSQPALKRGLVWCRHCQRVQAVSAANCLQHGWPKCCGYTMTIDSPDEQIALADKEPTP</sequence>
<gene>
    <name evidence="1" type="ORF">LCGC14_1525690</name>
</gene>
<comment type="caution">
    <text evidence="1">The sequence shown here is derived from an EMBL/GenBank/DDBJ whole genome shotgun (WGS) entry which is preliminary data.</text>
</comment>
<protein>
    <submittedName>
        <fullName evidence="1">Uncharacterized protein</fullName>
    </submittedName>
</protein>
<dbReference type="AlphaFoldDB" id="A0A0F9LYA4"/>
<reference evidence="1" key="1">
    <citation type="journal article" date="2015" name="Nature">
        <title>Complex archaea that bridge the gap between prokaryotes and eukaryotes.</title>
        <authorList>
            <person name="Spang A."/>
            <person name="Saw J.H."/>
            <person name="Jorgensen S.L."/>
            <person name="Zaremba-Niedzwiedzka K."/>
            <person name="Martijn J."/>
            <person name="Lind A.E."/>
            <person name="van Eijk R."/>
            <person name="Schleper C."/>
            <person name="Guy L."/>
            <person name="Ettema T.J."/>
        </authorList>
    </citation>
    <scope>NUCLEOTIDE SEQUENCE</scope>
</reference>